<dbReference type="CDD" id="cd18186">
    <property type="entry name" value="BTB_POZ_ZBTB_KLHL-like"/>
    <property type="match status" value="1"/>
</dbReference>
<dbReference type="PROSITE" id="PS50097">
    <property type="entry name" value="BTB"/>
    <property type="match status" value="1"/>
</dbReference>
<gene>
    <name evidence="2" type="ORF">C1645_735558</name>
</gene>
<sequence>MSFEFHSELSEDYLSVFKSEKYSDVIIKVGKESKPKEFQAHSFVLRARSKFFEEEIEKRINNLSRNKIILFIHEDFDLEAFKYILEYLYGGSFDLELKDIGLILNMLIISDFLNLTNLINVIQKYLVEKRKRHLNKQFSIVHQICSKYQSLVELQTYCDKTAQLNPGTIFEADDFINLDKDLLIFILENKKLRLNELQKWDYIIKWGIAQTSSLPLPSDSPSSPSPSTYNTSLWSKSNFRDLSVTLKQIIGLIDCKKIYSKDFNNKIRPFKKIFEKNYYEELLTYHLLK</sequence>
<reference evidence="2 3" key="1">
    <citation type="submission" date="2018-06" db="EMBL/GenBank/DDBJ databases">
        <title>Comparative genomics reveals the genomic features of Rhizophagus irregularis, R. cerebriforme, R. diaphanum and Gigaspora rosea, and their symbiotic lifestyle signature.</title>
        <authorList>
            <person name="Morin E."/>
            <person name="San Clemente H."/>
            <person name="Chen E.C.H."/>
            <person name="De La Providencia I."/>
            <person name="Hainaut M."/>
            <person name="Kuo A."/>
            <person name="Kohler A."/>
            <person name="Murat C."/>
            <person name="Tang N."/>
            <person name="Roy S."/>
            <person name="Loubradou J."/>
            <person name="Henrissat B."/>
            <person name="Grigoriev I.V."/>
            <person name="Corradi N."/>
            <person name="Roux C."/>
            <person name="Martin F.M."/>
        </authorList>
    </citation>
    <scope>NUCLEOTIDE SEQUENCE [LARGE SCALE GENOMIC DNA]</scope>
    <source>
        <strain evidence="2 3">DAOM 227022</strain>
    </source>
</reference>
<dbReference type="Proteomes" id="UP000265703">
    <property type="component" value="Unassembled WGS sequence"/>
</dbReference>
<accession>A0A397T976</accession>
<dbReference type="PANTHER" id="PTHR24410">
    <property type="entry name" value="HL07962P-RELATED"/>
    <property type="match status" value="1"/>
</dbReference>
<comment type="caution">
    <text evidence="2">The sequence shown here is derived from an EMBL/GenBank/DDBJ whole genome shotgun (WGS) entry which is preliminary data.</text>
</comment>
<dbReference type="SMART" id="SM00225">
    <property type="entry name" value="BTB"/>
    <property type="match status" value="1"/>
</dbReference>
<keyword evidence="3" id="KW-1185">Reference proteome</keyword>
<evidence type="ECO:0000313" key="3">
    <source>
        <dbReference type="Proteomes" id="UP000265703"/>
    </source>
</evidence>
<dbReference type="Pfam" id="PF00651">
    <property type="entry name" value="BTB"/>
    <property type="match status" value="1"/>
</dbReference>
<feature type="domain" description="BTB" evidence="1">
    <location>
        <begin position="23"/>
        <end position="97"/>
    </location>
</feature>
<dbReference type="InterPro" id="IPR051481">
    <property type="entry name" value="BTB-POZ/Galectin-3-binding"/>
</dbReference>
<dbReference type="PANTHER" id="PTHR24410:SF23">
    <property type="entry name" value="BTB DOMAIN-CONTAINING PROTEIN-RELATED"/>
    <property type="match status" value="1"/>
</dbReference>
<dbReference type="AlphaFoldDB" id="A0A397T976"/>
<dbReference type="OrthoDB" id="6359816at2759"/>
<evidence type="ECO:0000259" key="1">
    <source>
        <dbReference type="PROSITE" id="PS50097"/>
    </source>
</evidence>
<dbReference type="SUPFAM" id="SSF54695">
    <property type="entry name" value="POZ domain"/>
    <property type="match status" value="1"/>
</dbReference>
<dbReference type="InterPro" id="IPR011705">
    <property type="entry name" value="BACK"/>
</dbReference>
<dbReference type="Gene3D" id="3.30.710.10">
    <property type="entry name" value="Potassium Channel Kv1.1, Chain A"/>
    <property type="match status" value="1"/>
</dbReference>
<dbReference type="Pfam" id="PF07707">
    <property type="entry name" value="BACK"/>
    <property type="match status" value="1"/>
</dbReference>
<dbReference type="InterPro" id="IPR000210">
    <property type="entry name" value="BTB/POZ_dom"/>
</dbReference>
<dbReference type="STRING" id="658196.A0A397T976"/>
<organism evidence="2 3">
    <name type="scientific">Glomus cerebriforme</name>
    <dbReference type="NCBI Taxonomy" id="658196"/>
    <lineage>
        <taxon>Eukaryota</taxon>
        <taxon>Fungi</taxon>
        <taxon>Fungi incertae sedis</taxon>
        <taxon>Mucoromycota</taxon>
        <taxon>Glomeromycotina</taxon>
        <taxon>Glomeromycetes</taxon>
        <taxon>Glomerales</taxon>
        <taxon>Glomeraceae</taxon>
        <taxon>Glomus</taxon>
    </lineage>
</organism>
<name>A0A397T976_9GLOM</name>
<proteinExistence type="predicted"/>
<evidence type="ECO:0000313" key="2">
    <source>
        <dbReference type="EMBL" id="RIA93446.1"/>
    </source>
</evidence>
<dbReference type="InterPro" id="IPR011333">
    <property type="entry name" value="SKP1/BTB/POZ_sf"/>
</dbReference>
<dbReference type="EMBL" id="QKYT01000104">
    <property type="protein sequence ID" value="RIA93446.1"/>
    <property type="molecule type" value="Genomic_DNA"/>
</dbReference>
<protein>
    <submittedName>
        <fullName evidence="2">BTB/POZ protein</fullName>
    </submittedName>
</protein>
<dbReference type="Gene3D" id="1.25.40.420">
    <property type="match status" value="1"/>
</dbReference>